<feature type="region of interest" description="Disordered" evidence="1">
    <location>
        <begin position="196"/>
        <end position="226"/>
    </location>
</feature>
<feature type="compositionally biased region" description="Basic and acidic residues" evidence="1">
    <location>
        <begin position="214"/>
        <end position="226"/>
    </location>
</feature>
<keyword evidence="2" id="KW-0472">Membrane</keyword>
<feature type="transmembrane region" description="Helical" evidence="2">
    <location>
        <begin position="62"/>
        <end position="81"/>
    </location>
</feature>
<protein>
    <recommendedName>
        <fullName evidence="4">DUF304 domain-containing protein</fullName>
    </recommendedName>
</protein>
<evidence type="ECO:0008006" key="4">
    <source>
        <dbReference type="Google" id="ProtNLM"/>
    </source>
</evidence>
<keyword evidence="2" id="KW-1133">Transmembrane helix</keyword>
<evidence type="ECO:0000313" key="3">
    <source>
        <dbReference type="EMBL" id="EKD44793.1"/>
    </source>
</evidence>
<accession>K1ZK38</accession>
<proteinExistence type="predicted"/>
<feature type="transmembrane region" description="Helical" evidence="2">
    <location>
        <begin position="34"/>
        <end position="50"/>
    </location>
</feature>
<keyword evidence="2" id="KW-0812">Transmembrane</keyword>
<sequence length="226" mass="26982">MNYFDQVFFGKYLRDGEDLVFVCHRHPLLIIDRIIVALFLGLALPTFFYYNDSFSLQTLIPFLYFETYAVVLYLFLVYKIFDWYNDVWLITDLWVIDIDWDIFARHVIYIDYHDIKGSEIQTHSFWDSIFHKGDVILYTAGDGEDFILEWAENPHDISDHIEEVIQEIAEKKEHEDKAPMELLLHTLTEVVRDHLEGNARQNPEKELEEEEELERVLTKKGTIDLR</sequence>
<gene>
    <name evidence="3" type="ORF">ACD_71C00004G0002</name>
</gene>
<evidence type="ECO:0000256" key="1">
    <source>
        <dbReference type="SAM" id="MobiDB-lite"/>
    </source>
</evidence>
<comment type="caution">
    <text evidence="3">The sequence shown here is derived from an EMBL/GenBank/DDBJ whole genome shotgun (WGS) entry which is preliminary data.</text>
</comment>
<dbReference type="AlphaFoldDB" id="K1ZK38"/>
<organism evidence="3">
    <name type="scientific">uncultured bacterium</name>
    <name type="common">gcode 4</name>
    <dbReference type="NCBI Taxonomy" id="1234023"/>
    <lineage>
        <taxon>Bacteria</taxon>
        <taxon>environmental samples</taxon>
    </lineage>
</organism>
<reference evidence="3" key="1">
    <citation type="journal article" date="2012" name="Science">
        <title>Fermentation, hydrogen, and sulfur metabolism in multiple uncultivated bacterial phyla.</title>
        <authorList>
            <person name="Wrighton K.C."/>
            <person name="Thomas B.C."/>
            <person name="Sharon I."/>
            <person name="Miller C.S."/>
            <person name="Castelle C.J."/>
            <person name="VerBerkmoes N.C."/>
            <person name="Wilkins M.J."/>
            <person name="Hettich R.L."/>
            <person name="Lipton M.S."/>
            <person name="Williams K.H."/>
            <person name="Long P.E."/>
            <person name="Banfield J.F."/>
        </authorList>
    </citation>
    <scope>NUCLEOTIDE SEQUENCE [LARGE SCALE GENOMIC DNA]</scope>
</reference>
<dbReference type="EMBL" id="AMFJ01028735">
    <property type="protein sequence ID" value="EKD44793.1"/>
    <property type="molecule type" value="Genomic_DNA"/>
</dbReference>
<feature type="compositionally biased region" description="Basic and acidic residues" evidence="1">
    <location>
        <begin position="196"/>
        <end position="205"/>
    </location>
</feature>
<evidence type="ECO:0000256" key="2">
    <source>
        <dbReference type="SAM" id="Phobius"/>
    </source>
</evidence>
<name>K1ZK38_9BACT</name>